<evidence type="ECO:0000256" key="7">
    <source>
        <dbReference type="RuleBase" id="RU363032"/>
    </source>
</evidence>
<evidence type="ECO:0000256" key="3">
    <source>
        <dbReference type="ARBA" id="ARBA00022475"/>
    </source>
</evidence>
<keyword evidence="2 7" id="KW-0813">Transport</keyword>
<dbReference type="Pfam" id="PF00528">
    <property type="entry name" value="BPD_transp_1"/>
    <property type="match status" value="1"/>
</dbReference>
<keyword evidence="10" id="KW-1185">Reference proteome</keyword>
<evidence type="ECO:0000256" key="6">
    <source>
        <dbReference type="ARBA" id="ARBA00023136"/>
    </source>
</evidence>
<evidence type="ECO:0000313" key="10">
    <source>
        <dbReference type="Proteomes" id="UP000574276"/>
    </source>
</evidence>
<evidence type="ECO:0000313" key="9">
    <source>
        <dbReference type="EMBL" id="MBB2184102.1"/>
    </source>
</evidence>
<evidence type="ECO:0000259" key="8">
    <source>
        <dbReference type="PROSITE" id="PS50928"/>
    </source>
</evidence>
<dbReference type="AlphaFoldDB" id="A0A839K4I9"/>
<feature type="transmembrane region" description="Helical" evidence="7">
    <location>
        <begin position="231"/>
        <end position="253"/>
    </location>
</feature>
<dbReference type="GO" id="GO:0005886">
    <property type="term" value="C:plasma membrane"/>
    <property type="evidence" value="ECO:0007669"/>
    <property type="project" value="UniProtKB-SubCell"/>
</dbReference>
<keyword evidence="4 7" id="KW-0812">Transmembrane</keyword>
<accession>A0A839K4I9</accession>
<dbReference type="SUPFAM" id="SSF161098">
    <property type="entry name" value="MetI-like"/>
    <property type="match status" value="1"/>
</dbReference>
<protein>
    <submittedName>
        <fullName evidence="9">ABC transporter permease</fullName>
    </submittedName>
</protein>
<dbReference type="Proteomes" id="UP000574276">
    <property type="component" value="Unassembled WGS sequence"/>
</dbReference>
<dbReference type="GO" id="GO:0055085">
    <property type="term" value="P:transmembrane transport"/>
    <property type="evidence" value="ECO:0007669"/>
    <property type="project" value="InterPro"/>
</dbReference>
<dbReference type="InterPro" id="IPR000515">
    <property type="entry name" value="MetI-like"/>
</dbReference>
<feature type="transmembrane region" description="Helical" evidence="7">
    <location>
        <begin position="283"/>
        <end position="303"/>
    </location>
</feature>
<keyword evidence="6 7" id="KW-0472">Membrane</keyword>
<sequence>MVKYIVKRLFYAFLTLMVLVALTFFMMRLLPGDPFIGEKAIPETTLAALNEKYGLDKPVYEQLFIYMKNIFKGDLGISMHYNRPINDIIAQAFPYSFDLGLRALIFATVMGILLGIVAAVKRGTKWDTITMLFAIIGVSVPGFIIGALLQYFLGLKLFQWTGIRFFPITGWDSFASKLLPSFALSFSSLATISRLMRTSMLDVLGQDYIKTAKSKGLSQKKIIWKHAVRNAIMPVITVLGPIAAAVLTGAFVVENIFSIPGMGKFFVLSIQTQDYTMISGTTLFYGAFLVIANLIVDLAYGFIDPRVKLTEIKE</sequence>
<dbReference type="RefSeq" id="WP_228353696.1">
    <property type="nucleotide sequence ID" value="NZ_JACEGA010000001.1"/>
</dbReference>
<dbReference type="PANTHER" id="PTHR43163">
    <property type="entry name" value="DIPEPTIDE TRANSPORT SYSTEM PERMEASE PROTEIN DPPB-RELATED"/>
    <property type="match status" value="1"/>
</dbReference>
<dbReference type="PANTHER" id="PTHR43163:SF6">
    <property type="entry name" value="DIPEPTIDE TRANSPORT SYSTEM PERMEASE PROTEIN DPPB-RELATED"/>
    <property type="match status" value="1"/>
</dbReference>
<evidence type="ECO:0000256" key="5">
    <source>
        <dbReference type="ARBA" id="ARBA00022989"/>
    </source>
</evidence>
<keyword evidence="3" id="KW-1003">Cell membrane</keyword>
<comment type="caution">
    <text evidence="9">The sequence shown here is derived from an EMBL/GenBank/DDBJ whole genome shotgun (WGS) entry which is preliminary data.</text>
</comment>
<organism evidence="9 10">
    <name type="scientific">Variimorphobacter saccharofermentans</name>
    <dbReference type="NCBI Taxonomy" id="2755051"/>
    <lineage>
        <taxon>Bacteria</taxon>
        <taxon>Bacillati</taxon>
        <taxon>Bacillota</taxon>
        <taxon>Clostridia</taxon>
        <taxon>Lachnospirales</taxon>
        <taxon>Lachnospiraceae</taxon>
        <taxon>Variimorphobacter</taxon>
    </lineage>
</organism>
<proteinExistence type="inferred from homology"/>
<dbReference type="Gene3D" id="1.10.3720.10">
    <property type="entry name" value="MetI-like"/>
    <property type="match status" value="1"/>
</dbReference>
<feature type="domain" description="ABC transmembrane type-1" evidence="8">
    <location>
        <begin position="93"/>
        <end position="300"/>
    </location>
</feature>
<comment type="similarity">
    <text evidence="7">Belongs to the binding-protein-dependent transport system permease family.</text>
</comment>
<comment type="subcellular location">
    <subcellularLocation>
        <location evidence="1 7">Cell membrane</location>
        <topology evidence="1 7">Multi-pass membrane protein</topology>
    </subcellularLocation>
</comment>
<dbReference type="EMBL" id="JACEGA010000001">
    <property type="protein sequence ID" value="MBB2184102.1"/>
    <property type="molecule type" value="Genomic_DNA"/>
</dbReference>
<gene>
    <name evidence="9" type="ORF">H0486_14570</name>
</gene>
<dbReference type="CDD" id="cd06261">
    <property type="entry name" value="TM_PBP2"/>
    <property type="match status" value="1"/>
</dbReference>
<name>A0A839K4I9_9FIRM</name>
<dbReference type="Pfam" id="PF19300">
    <property type="entry name" value="BPD_transp_1_N"/>
    <property type="match status" value="1"/>
</dbReference>
<dbReference type="PROSITE" id="PS50928">
    <property type="entry name" value="ABC_TM1"/>
    <property type="match status" value="1"/>
</dbReference>
<dbReference type="InterPro" id="IPR045621">
    <property type="entry name" value="BPD_transp_1_N"/>
</dbReference>
<evidence type="ECO:0000256" key="2">
    <source>
        <dbReference type="ARBA" id="ARBA00022448"/>
    </source>
</evidence>
<feature type="transmembrane region" description="Helical" evidence="7">
    <location>
        <begin position="99"/>
        <end position="120"/>
    </location>
</feature>
<feature type="transmembrane region" description="Helical" evidence="7">
    <location>
        <begin position="173"/>
        <end position="192"/>
    </location>
</feature>
<reference evidence="9 10" key="1">
    <citation type="submission" date="2020-07" db="EMBL/GenBank/DDBJ databases">
        <title>Characterization and genome sequencing of isolate MD1, a novel member within the family Lachnospiraceae.</title>
        <authorList>
            <person name="Rettenmaier R."/>
            <person name="Di Bello L."/>
            <person name="Zinser C."/>
            <person name="Scheitz K."/>
            <person name="Liebl W."/>
            <person name="Zverlov V."/>
        </authorList>
    </citation>
    <scope>NUCLEOTIDE SEQUENCE [LARGE SCALE GENOMIC DNA]</scope>
    <source>
        <strain evidence="9 10">MD1</strain>
    </source>
</reference>
<dbReference type="InterPro" id="IPR035906">
    <property type="entry name" value="MetI-like_sf"/>
</dbReference>
<keyword evidence="5 7" id="KW-1133">Transmembrane helix</keyword>
<feature type="transmembrane region" description="Helical" evidence="7">
    <location>
        <begin position="132"/>
        <end position="153"/>
    </location>
</feature>
<evidence type="ECO:0000256" key="1">
    <source>
        <dbReference type="ARBA" id="ARBA00004651"/>
    </source>
</evidence>
<feature type="transmembrane region" description="Helical" evidence="7">
    <location>
        <begin position="9"/>
        <end position="30"/>
    </location>
</feature>
<evidence type="ECO:0000256" key="4">
    <source>
        <dbReference type="ARBA" id="ARBA00022692"/>
    </source>
</evidence>